<dbReference type="InterPro" id="IPR036770">
    <property type="entry name" value="Ankyrin_rpt-contain_sf"/>
</dbReference>
<dbReference type="GO" id="GO:0071356">
    <property type="term" value="P:cellular response to tumor necrosis factor"/>
    <property type="evidence" value="ECO:0007669"/>
    <property type="project" value="TreeGrafter"/>
</dbReference>
<dbReference type="GO" id="GO:0005829">
    <property type="term" value="C:cytosol"/>
    <property type="evidence" value="ECO:0007669"/>
    <property type="project" value="TreeGrafter"/>
</dbReference>
<dbReference type="EMBL" id="WIXJ01000002">
    <property type="protein sequence ID" value="MQY51001.1"/>
    <property type="molecule type" value="Genomic_DNA"/>
</dbReference>
<sequence length="329" mass="34586">MCKTAPTPSRAVFPCACSILAPAESMPAQLSWGRRTWRATAGIHAPRPAQKPRLPRLFRLPQWLAALLLSGVGALASSASVGAAELAPEFDWLLPANASPERPLRHGAATPPVFRAALALTDSVDSETPAETQALLDAIRTGDTGQLKALLKAGAPVNLADTRGERALALASRAGRLEMVRQLLDQGANPDLRGSDGMAPLSSAALAGNVAVARLLLKAGADVDRRGAHGNTPLHDAIRLNRIAIVEALLPYRPNLECQDRDGLHALALAAREGRGEILAALLAHGAAVDLPDRDGRPALFWAIYTRQRQSTDLLLAGGANPGAMSTDF</sequence>
<feature type="repeat" description="ANK" evidence="3">
    <location>
        <begin position="163"/>
        <end position="195"/>
    </location>
</feature>
<dbReference type="PROSITE" id="PS50088">
    <property type="entry name" value="ANK_REPEAT"/>
    <property type="match status" value="4"/>
</dbReference>
<feature type="repeat" description="ANK" evidence="3">
    <location>
        <begin position="262"/>
        <end position="294"/>
    </location>
</feature>
<dbReference type="PANTHER" id="PTHR46680">
    <property type="entry name" value="NF-KAPPA-B INHIBITOR ALPHA"/>
    <property type="match status" value="1"/>
</dbReference>
<evidence type="ECO:0000313" key="4">
    <source>
        <dbReference type="EMBL" id="MQY51001.1"/>
    </source>
</evidence>
<gene>
    <name evidence="4" type="ORF">GHK24_04305</name>
</gene>
<dbReference type="InterPro" id="IPR051070">
    <property type="entry name" value="NF-kappa-B_inhibitor"/>
</dbReference>
<evidence type="ECO:0000256" key="2">
    <source>
        <dbReference type="ARBA" id="ARBA00023043"/>
    </source>
</evidence>
<dbReference type="Pfam" id="PF12796">
    <property type="entry name" value="Ank_2"/>
    <property type="match status" value="2"/>
</dbReference>
<dbReference type="Proteomes" id="UP000480275">
    <property type="component" value="Unassembled WGS sequence"/>
</dbReference>
<evidence type="ECO:0000256" key="1">
    <source>
        <dbReference type="ARBA" id="ARBA00022737"/>
    </source>
</evidence>
<accession>A0A6L5JVE3</accession>
<dbReference type="GO" id="GO:0051059">
    <property type="term" value="F:NF-kappaB binding"/>
    <property type="evidence" value="ECO:0007669"/>
    <property type="project" value="TreeGrafter"/>
</dbReference>
<dbReference type="OrthoDB" id="9812708at2"/>
<keyword evidence="1" id="KW-0677">Repeat</keyword>
<dbReference type="Gene3D" id="1.25.40.20">
    <property type="entry name" value="Ankyrin repeat-containing domain"/>
    <property type="match status" value="2"/>
</dbReference>
<feature type="repeat" description="ANK" evidence="3">
    <location>
        <begin position="229"/>
        <end position="261"/>
    </location>
</feature>
<evidence type="ECO:0000256" key="3">
    <source>
        <dbReference type="PROSITE-ProRule" id="PRU00023"/>
    </source>
</evidence>
<evidence type="ECO:0000313" key="5">
    <source>
        <dbReference type="Proteomes" id="UP000480275"/>
    </source>
</evidence>
<dbReference type="InterPro" id="IPR002110">
    <property type="entry name" value="Ankyrin_rpt"/>
</dbReference>
<reference evidence="4 5" key="1">
    <citation type="submission" date="2019-10" db="EMBL/GenBank/DDBJ databases">
        <title>Whole-genome sequence of the purple nonsulfur photosynthetic bacterium Rhodocyclus tenuis.</title>
        <authorList>
            <person name="Kyndt J.A."/>
            <person name="Meyer T.E."/>
        </authorList>
    </citation>
    <scope>NUCLEOTIDE SEQUENCE [LARGE SCALE GENOMIC DNA]</scope>
    <source>
        <strain evidence="4 5">DSM 110</strain>
    </source>
</reference>
<dbReference type="PANTHER" id="PTHR46680:SF3">
    <property type="entry name" value="NF-KAPPA-B INHIBITOR CACTUS"/>
    <property type="match status" value="1"/>
</dbReference>
<comment type="caution">
    <text evidence="4">The sequence shown here is derived from an EMBL/GenBank/DDBJ whole genome shotgun (WGS) entry which is preliminary data.</text>
</comment>
<protein>
    <submittedName>
        <fullName evidence="4">Ankyrin repeat domain-containing protein</fullName>
    </submittedName>
</protein>
<dbReference type="PROSITE" id="PS50297">
    <property type="entry name" value="ANK_REP_REGION"/>
    <property type="match status" value="4"/>
</dbReference>
<organism evidence="4 5">
    <name type="scientific">Rhodocyclus tenuis</name>
    <name type="common">Rhodospirillum tenue</name>
    <dbReference type="NCBI Taxonomy" id="1066"/>
    <lineage>
        <taxon>Bacteria</taxon>
        <taxon>Pseudomonadati</taxon>
        <taxon>Pseudomonadota</taxon>
        <taxon>Betaproteobacteria</taxon>
        <taxon>Rhodocyclales</taxon>
        <taxon>Rhodocyclaceae</taxon>
        <taxon>Rhodocyclus</taxon>
    </lineage>
</organism>
<feature type="repeat" description="ANK" evidence="3">
    <location>
        <begin position="196"/>
        <end position="228"/>
    </location>
</feature>
<dbReference type="SUPFAM" id="SSF48403">
    <property type="entry name" value="Ankyrin repeat"/>
    <property type="match status" value="1"/>
</dbReference>
<dbReference type="SMART" id="SM00248">
    <property type="entry name" value="ANK"/>
    <property type="match status" value="6"/>
</dbReference>
<dbReference type="AlphaFoldDB" id="A0A6L5JVE3"/>
<keyword evidence="2 3" id="KW-0040">ANK repeat</keyword>
<proteinExistence type="predicted"/>
<name>A0A6L5JVE3_RHOTE</name>